<dbReference type="EMBL" id="VWSF01000013">
    <property type="protein sequence ID" value="KAA5543464.1"/>
    <property type="molecule type" value="Genomic_DNA"/>
</dbReference>
<feature type="transmembrane region" description="Helical" evidence="7">
    <location>
        <begin position="45"/>
        <end position="65"/>
    </location>
</feature>
<evidence type="ECO:0000256" key="4">
    <source>
        <dbReference type="ARBA" id="ARBA00022692"/>
    </source>
</evidence>
<dbReference type="Pfam" id="PF07681">
    <property type="entry name" value="DoxX"/>
    <property type="match status" value="1"/>
</dbReference>
<keyword evidence="4 7" id="KW-0812">Transmembrane</keyword>
<feature type="transmembrane region" description="Helical" evidence="7">
    <location>
        <begin position="102"/>
        <end position="121"/>
    </location>
</feature>
<organism evidence="8 9">
    <name type="scientific">Adhaeribacter rhizoryzae</name>
    <dbReference type="NCBI Taxonomy" id="2607907"/>
    <lineage>
        <taxon>Bacteria</taxon>
        <taxon>Pseudomonadati</taxon>
        <taxon>Bacteroidota</taxon>
        <taxon>Cytophagia</taxon>
        <taxon>Cytophagales</taxon>
        <taxon>Hymenobacteraceae</taxon>
        <taxon>Adhaeribacter</taxon>
    </lineage>
</organism>
<proteinExistence type="inferred from homology"/>
<dbReference type="InterPro" id="IPR051907">
    <property type="entry name" value="DoxX-like_oxidoreductase"/>
</dbReference>
<comment type="subcellular location">
    <subcellularLocation>
        <location evidence="1">Cell membrane</location>
        <topology evidence="1">Multi-pass membrane protein</topology>
    </subcellularLocation>
</comment>
<evidence type="ECO:0000256" key="5">
    <source>
        <dbReference type="ARBA" id="ARBA00022989"/>
    </source>
</evidence>
<evidence type="ECO:0000256" key="3">
    <source>
        <dbReference type="ARBA" id="ARBA00022475"/>
    </source>
</evidence>
<dbReference type="PANTHER" id="PTHR33452:SF1">
    <property type="entry name" value="INNER MEMBRANE PROTEIN YPHA-RELATED"/>
    <property type="match status" value="1"/>
</dbReference>
<comment type="similarity">
    <text evidence="2">Belongs to the DoxX family.</text>
</comment>
<sequence>MNAPSTDTGKLLLRLTIGGLLLLHGISKLIKGIDGLVELHEAKGIPAVMAYGVYLGEVIAPLLLIIGLRARLAALLIAFTMFWAIVMRHFSDIFKLTESGAWGVELPALFLFGALAVYFLGAGRYALSVRSSWD</sequence>
<evidence type="ECO:0000256" key="7">
    <source>
        <dbReference type="SAM" id="Phobius"/>
    </source>
</evidence>
<keyword evidence="9" id="KW-1185">Reference proteome</keyword>
<evidence type="ECO:0000313" key="9">
    <source>
        <dbReference type="Proteomes" id="UP000323426"/>
    </source>
</evidence>
<evidence type="ECO:0000256" key="1">
    <source>
        <dbReference type="ARBA" id="ARBA00004651"/>
    </source>
</evidence>
<dbReference type="InterPro" id="IPR032808">
    <property type="entry name" value="DoxX"/>
</dbReference>
<feature type="transmembrane region" description="Helical" evidence="7">
    <location>
        <begin position="12"/>
        <end position="33"/>
    </location>
</feature>
<dbReference type="Proteomes" id="UP000323426">
    <property type="component" value="Unassembled WGS sequence"/>
</dbReference>
<evidence type="ECO:0000256" key="6">
    <source>
        <dbReference type="ARBA" id="ARBA00023136"/>
    </source>
</evidence>
<evidence type="ECO:0000313" key="8">
    <source>
        <dbReference type="EMBL" id="KAA5543464.1"/>
    </source>
</evidence>
<dbReference type="RefSeq" id="WP_150089811.1">
    <property type="nucleotide sequence ID" value="NZ_VWSF01000013.1"/>
</dbReference>
<keyword evidence="6 7" id="KW-0472">Membrane</keyword>
<reference evidence="8 9" key="1">
    <citation type="submission" date="2019-09" db="EMBL/GenBank/DDBJ databases">
        <title>Genome sequence and assembly of Adhaeribacter sp.</title>
        <authorList>
            <person name="Chhetri G."/>
        </authorList>
    </citation>
    <scope>NUCLEOTIDE SEQUENCE [LARGE SCALE GENOMIC DNA]</scope>
    <source>
        <strain evidence="8 9">DK36</strain>
    </source>
</reference>
<dbReference type="AlphaFoldDB" id="A0A5M6D7D7"/>
<name>A0A5M6D7D7_9BACT</name>
<protein>
    <submittedName>
        <fullName evidence="8">DoxX family protein</fullName>
    </submittedName>
</protein>
<dbReference type="GO" id="GO:0005886">
    <property type="term" value="C:plasma membrane"/>
    <property type="evidence" value="ECO:0007669"/>
    <property type="project" value="UniProtKB-SubCell"/>
</dbReference>
<dbReference type="PANTHER" id="PTHR33452">
    <property type="entry name" value="OXIDOREDUCTASE CATD-RELATED"/>
    <property type="match status" value="1"/>
</dbReference>
<accession>A0A5M6D7D7</accession>
<keyword evidence="3" id="KW-1003">Cell membrane</keyword>
<feature type="transmembrane region" description="Helical" evidence="7">
    <location>
        <begin position="72"/>
        <end position="90"/>
    </location>
</feature>
<gene>
    <name evidence="8" type="ORF">F0145_16225</name>
</gene>
<evidence type="ECO:0000256" key="2">
    <source>
        <dbReference type="ARBA" id="ARBA00006679"/>
    </source>
</evidence>
<keyword evidence="5 7" id="KW-1133">Transmembrane helix</keyword>
<comment type="caution">
    <text evidence="8">The sequence shown here is derived from an EMBL/GenBank/DDBJ whole genome shotgun (WGS) entry which is preliminary data.</text>
</comment>